<dbReference type="EMBL" id="DXBC01000098">
    <property type="protein sequence ID" value="HIZ79395.1"/>
    <property type="molecule type" value="Genomic_DNA"/>
</dbReference>
<evidence type="ECO:0000256" key="3">
    <source>
        <dbReference type="ARBA" id="ARBA00023027"/>
    </source>
</evidence>
<evidence type="ECO:0000256" key="4">
    <source>
        <dbReference type="ARBA" id="ARBA00037918"/>
    </source>
</evidence>
<dbReference type="SUPFAM" id="SSF56796">
    <property type="entry name" value="Dehydroquinate synthase-like"/>
    <property type="match status" value="1"/>
</dbReference>
<feature type="binding site" evidence="8">
    <location>
        <position position="178"/>
    </location>
    <ligand>
        <name>glycerol</name>
        <dbReference type="ChEBI" id="CHEBI:17754"/>
    </ligand>
</feature>
<feature type="binding site" evidence="9">
    <location>
        <position position="134"/>
    </location>
    <ligand>
        <name>NAD(+)</name>
        <dbReference type="ChEBI" id="CHEBI:57540"/>
    </ligand>
</feature>
<organism evidence="11 12">
    <name type="scientific">Candidatus Lachnoclostridium stercorigallinarum</name>
    <dbReference type="NCBI Taxonomy" id="2838634"/>
    <lineage>
        <taxon>Bacteria</taxon>
        <taxon>Bacillati</taxon>
        <taxon>Bacillota</taxon>
        <taxon>Clostridia</taxon>
        <taxon>Lachnospirales</taxon>
        <taxon>Lachnospiraceae</taxon>
    </lineage>
</organism>
<feature type="binding site" evidence="9">
    <location>
        <begin position="101"/>
        <end position="105"/>
    </location>
    <ligand>
        <name>NAD(+)</name>
        <dbReference type="ChEBI" id="CHEBI:57540"/>
    </ligand>
</feature>
<dbReference type="PANTHER" id="PTHR43616:SF5">
    <property type="entry name" value="GLYCEROL DEHYDROGENASE 1"/>
    <property type="match status" value="1"/>
</dbReference>
<comment type="pathway">
    <text evidence="4">Polyol metabolism; glycerol fermentation; glycerone phosphate from glycerol (oxidative route): step 1/2.</text>
</comment>
<comment type="catalytic activity">
    <reaction evidence="7">
        <text>glycerol + NAD(+) = dihydroxyacetone + NADH + H(+)</text>
        <dbReference type="Rhea" id="RHEA:13769"/>
        <dbReference type="ChEBI" id="CHEBI:15378"/>
        <dbReference type="ChEBI" id="CHEBI:16016"/>
        <dbReference type="ChEBI" id="CHEBI:17754"/>
        <dbReference type="ChEBI" id="CHEBI:57540"/>
        <dbReference type="ChEBI" id="CHEBI:57945"/>
        <dbReference type="EC" id="1.1.1.6"/>
    </reaction>
</comment>
<keyword evidence="3 9" id="KW-0520">NAD</keyword>
<evidence type="ECO:0000256" key="6">
    <source>
        <dbReference type="ARBA" id="ARBA00040132"/>
    </source>
</evidence>
<evidence type="ECO:0000256" key="5">
    <source>
        <dbReference type="ARBA" id="ARBA00039147"/>
    </source>
</evidence>
<dbReference type="GO" id="GO:0008888">
    <property type="term" value="F:glycerol dehydrogenase (NAD+) activity"/>
    <property type="evidence" value="ECO:0007669"/>
    <property type="project" value="UniProtKB-EC"/>
</dbReference>
<keyword evidence="8" id="KW-0862">Zinc</keyword>
<proteinExistence type="predicted"/>
<comment type="caution">
    <text evidence="11">The sequence shown here is derived from an EMBL/GenBank/DDBJ whole genome shotgun (WGS) entry which is preliminary data.</text>
</comment>
<name>A0A9D2GHS5_9FIRM</name>
<reference evidence="11" key="1">
    <citation type="journal article" date="2021" name="PeerJ">
        <title>Extensive microbial diversity within the chicken gut microbiome revealed by metagenomics and culture.</title>
        <authorList>
            <person name="Gilroy R."/>
            <person name="Ravi A."/>
            <person name="Getino M."/>
            <person name="Pursley I."/>
            <person name="Horton D.L."/>
            <person name="Alikhan N.F."/>
            <person name="Baker D."/>
            <person name="Gharbi K."/>
            <person name="Hall N."/>
            <person name="Watson M."/>
            <person name="Adriaenssens E.M."/>
            <person name="Foster-Nyarko E."/>
            <person name="Jarju S."/>
            <person name="Secka A."/>
            <person name="Antonio M."/>
            <person name="Oren A."/>
            <person name="Chaudhuri R.R."/>
            <person name="La Ragione R."/>
            <person name="Hildebrand F."/>
            <person name="Pallen M.J."/>
        </authorList>
    </citation>
    <scope>NUCLEOTIDE SEQUENCE</scope>
    <source>
        <strain evidence="11">ChiBcec1-1093</strain>
    </source>
</reference>
<evidence type="ECO:0000256" key="7">
    <source>
        <dbReference type="ARBA" id="ARBA00049006"/>
    </source>
</evidence>
<evidence type="ECO:0000313" key="12">
    <source>
        <dbReference type="Proteomes" id="UP000824101"/>
    </source>
</evidence>
<feature type="binding site" evidence="9">
    <location>
        <position position="132"/>
    </location>
    <ligand>
        <name>NAD(+)</name>
        <dbReference type="ChEBI" id="CHEBI:57540"/>
    </ligand>
</feature>
<sequence length="373" mass="40640">MSASSFKTNYSLFLPSYSVGADCYREIETVVKPYGRRAVVIGGKTAMEKAKDALLEGVAGTSVEITGFVWYGGNATYENIERIRAEKCVQEADMVFAVGGGRAVDACKVYCDQEHKPIFTFPTIASNCAAVTSLSVMYREDDSLAGYYYLRRPPLHCFINTRIIAEAPEELLWAGIGDALSKGCEVQLAARGADLFHTVAMGAALSHCCTEPLVRCGAKALEDCRAKIASYELQEIALDIIISTGLVSNMTTGTNGEYYYNSSIAHCIYNGSTVIPSVVQNHRHGAIVAFGVLCLLTYDGQMEERDRIMKFSRSIGLPITMEEIGLRKEDLPALAEKGSTVTEWKCTPYPMDKEKLINAILECSAAGEAMKAV</sequence>
<dbReference type="CDD" id="cd08171">
    <property type="entry name" value="GlyDH-like"/>
    <property type="match status" value="1"/>
</dbReference>
<dbReference type="PANTHER" id="PTHR43616">
    <property type="entry name" value="GLYCEROL DEHYDROGENASE"/>
    <property type="match status" value="1"/>
</dbReference>
<feature type="binding site" evidence="8">
    <location>
        <position position="266"/>
    </location>
    <ligand>
        <name>glycerol</name>
        <dbReference type="ChEBI" id="CHEBI:17754"/>
    </ligand>
</feature>
<dbReference type="Proteomes" id="UP000824101">
    <property type="component" value="Unassembled WGS sequence"/>
</dbReference>
<evidence type="ECO:0000256" key="9">
    <source>
        <dbReference type="PIRSR" id="PIRSR000112-3"/>
    </source>
</evidence>
<keyword evidence="1 8" id="KW-0479">Metal-binding</keyword>
<evidence type="ECO:0000256" key="8">
    <source>
        <dbReference type="PIRSR" id="PIRSR000112-1"/>
    </source>
</evidence>
<gene>
    <name evidence="11" type="ORF">IAA17_06360</name>
</gene>
<keyword evidence="2" id="KW-0560">Oxidoreductase</keyword>
<dbReference type="Gene3D" id="3.40.50.1970">
    <property type="match status" value="1"/>
</dbReference>
<accession>A0A9D2GHS5</accession>
<dbReference type="InterPro" id="IPR001670">
    <property type="entry name" value="ADH_Fe/GldA"/>
</dbReference>
<evidence type="ECO:0000313" key="11">
    <source>
        <dbReference type="EMBL" id="HIZ79395.1"/>
    </source>
</evidence>
<comment type="cofactor">
    <cofactor evidence="8">
        <name>Zn(2+)</name>
        <dbReference type="ChEBI" id="CHEBI:29105"/>
    </cofactor>
    <text evidence="8">Binds 1 zinc ion per subunit.</text>
</comment>
<reference evidence="11" key="2">
    <citation type="submission" date="2021-04" db="EMBL/GenBank/DDBJ databases">
        <authorList>
            <person name="Gilroy R."/>
        </authorList>
    </citation>
    <scope>NUCLEOTIDE SEQUENCE</scope>
    <source>
        <strain evidence="11">ChiBcec1-1093</strain>
    </source>
</reference>
<dbReference type="Pfam" id="PF00465">
    <property type="entry name" value="Fe-ADH"/>
    <property type="match status" value="1"/>
</dbReference>
<feature type="binding site" evidence="9">
    <location>
        <begin position="123"/>
        <end position="126"/>
    </location>
    <ligand>
        <name>NAD(+)</name>
        <dbReference type="ChEBI" id="CHEBI:57540"/>
    </ligand>
</feature>
<evidence type="ECO:0000259" key="10">
    <source>
        <dbReference type="Pfam" id="PF00465"/>
    </source>
</evidence>
<dbReference type="GO" id="GO:0046872">
    <property type="term" value="F:metal ion binding"/>
    <property type="evidence" value="ECO:0007669"/>
    <property type="project" value="UniProtKB-KW"/>
</dbReference>
<evidence type="ECO:0000256" key="1">
    <source>
        <dbReference type="ARBA" id="ARBA00022723"/>
    </source>
</evidence>
<feature type="binding site" evidence="9">
    <location>
        <position position="138"/>
    </location>
    <ligand>
        <name>NAD(+)</name>
        <dbReference type="ChEBI" id="CHEBI:57540"/>
    </ligand>
</feature>
<dbReference type="EC" id="1.1.1.6" evidence="5"/>
<feature type="binding site" evidence="8">
    <location>
        <position position="284"/>
    </location>
    <ligand>
        <name>glycerol</name>
        <dbReference type="ChEBI" id="CHEBI:17754"/>
    </ligand>
</feature>
<dbReference type="PIRSF" id="PIRSF000112">
    <property type="entry name" value="Glycerol_dehydrogenase"/>
    <property type="match status" value="1"/>
</dbReference>
<feature type="domain" description="Alcohol dehydrogenase iron-type/glycerol dehydrogenase GldA" evidence="10">
    <location>
        <begin position="17"/>
        <end position="142"/>
    </location>
</feature>
<dbReference type="AlphaFoldDB" id="A0A9D2GHS5"/>
<protein>
    <recommendedName>
        <fullName evidence="6">Glycerol dehydrogenase</fullName>
        <ecNumber evidence="5">1.1.1.6</ecNumber>
    </recommendedName>
</protein>
<dbReference type="InterPro" id="IPR016205">
    <property type="entry name" value="Glycerol_DH"/>
</dbReference>
<evidence type="ECO:0000256" key="2">
    <source>
        <dbReference type="ARBA" id="ARBA00023002"/>
    </source>
</evidence>
<dbReference type="Gene3D" id="1.20.1090.10">
    <property type="entry name" value="Dehydroquinate synthase-like - alpha domain"/>
    <property type="match status" value="1"/>
</dbReference>